<keyword evidence="3" id="KW-0274">FAD</keyword>
<protein>
    <recommendedName>
        <fullName evidence="6">FAD-binding domain-containing protein</fullName>
    </recommendedName>
</protein>
<evidence type="ECO:0000256" key="5">
    <source>
        <dbReference type="SAM" id="Phobius"/>
    </source>
</evidence>
<dbReference type="InterPro" id="IPR036188">
    <property type="entry name" value="FAD/NAD-bd_sf"/>
</dbReference>
<feature type="domain" description="FAD-binding" evidence="6">
    <location>
        <begin position="21"/>
        <end position="193"/>
    </location>
</feature>
<evidence type="ECO:0000259" key="6">
    <source>
        <dbReference type="Pfam" id="PF01494"/>
    </source>
</evidence>
<feature type="transmembrane region" description="Helical" evidence="5">
    <location>
        <begin position="20"/>
        <end position="38"/>
    </location>
</feature>
<evidence type="ECO:0000313" key="8">
    <source>
        <dbReference type="Proteomes" id="UP000726737"/>
    </source>
</evidence>
<gene>
    <name evidence="7" type="ORF">BG011_003140</name>
</gene>
<dbReference type="GO" id="GO:0071949">
    <property type="term" value="F:FAD binding"/>
    <property type="evidence" value="ECO:0007669"/>
    <property type="project" value="InterPro"/>
</dbReference>
<evidence type="ECO:0000313" key="7">
    <source>
        <dbReference type="EMBL" id="KAG0266153.1"/>
    </source>
</evidence>
<keyword evidence="5" id="KW-0812">Transmembrane</keyword>
<comment type="caution">
    <text evidence="7">The sequence shown here is derived from an EMBL/GenBank/DDBJ whole genome shotgun (WGS) entry which is preliminary data.</text>
</comment>
<dbReference type="Gene3D" id="3.50.50.60">
    <property type="entry name" value="FAD/NAD(P)-binding domain"/>
    <property type="match status" value="1"/>
</dbReference>
<keyword evidence="4" id="KW-0560">Oxidoreductase</keyword>
<dbReference type="PRINTS" id="PR00420">
    <property type="entry name" value="RNGMNOXGNASE"/>
</dbReference>
<accession>A0A9P6QDE4</accession>
<dbReference type="PANTHER" id="PTHR47356">
    <property type="entry name" value="FAD-DEPENDENT MONOOXYGENASE ASQG-RELATED"/>
    <property type="match status" value="1"/>
</dbReference>
<dbReference type="SUPFAM" id="SSF51905">
    <property type="entry name" value="FAD/NAD(P)-binding domain"/>
    <property type="match status" value="1"/>
</dbReference>
<dbReference type="GO" id="GO:0004497">
    <property type="term" value="F:monooxygenase activity"/>
    <property type="evidence" value="ECO:0007669"/>
    <property type="project" value="InterPro"/>
</dbReference>
<name>A0A9P6QDE4_9FUNG</name>
<reference evidence="7" key="1">
    <citation type="journal article" date="2020" name="Fungal Divers.">
        <title>Resolving the Mortierellaceae phylogeny through synthesis of multi-gene phylogenetics and phylogenomics.</title>
        <authorList>
            <person name="Vandepol N."/>
            <person name="Liber J."/>
            <person name="Desiro A."/>
            <person name="Na H."/>
            <person name="Kennedy M."/>
            <person name="Barry K."/>
            <person name="Grigoriev I.V."/>
            <person name="Miller A.N."/>
            <person name="O'Donnell K."/>
            <person name="Stajich J.E."/>
            <person name="Bonito G."/>
        </authorList>
    </citation>
    <scope>NUCLEOTIDE SEQUENCE</scope>
    <source>
        <strain evidence="7">KOD948</strain>
    </source>
</reference>
<dbReference type="Proteomes" id="UP000726737">
    <property type="component" value="Unassembled WGS sequence"/>
</dbReference>
<dbReference type="PANTHER" id="PTHR47356:SF2">
    <property type="entry name" value="FAD-BINDING DOMAIN-CONTAINING PROTEIN-RELATED"/>
    <property type="match status" value="1"/>
</dbReference>
<dbReference type="Pfam" id="PF01494">
    <property type="entry name" value="FAD_binding_3"/>
    <property type="match status" value="2"/>
</dbReference>
<dbReference type="InterPro" id="IPR002938">
    <property type="entry name" value="FAD-bd"/>
</dbReference>
<comment type="similarity">
    <text evidence="1">Belongs to the paxM FAD-dependent monooxygenase family.</text>
</comment>
<keyword evidence="5" id="KW-1133">Transmembrane helix</keyword>
<evidence type="ECO:0000256" key="3">
    <source>
        <dbReference type="ARBA" id="ARBA00022827"/>
    </source>
</evidence>
<evidence type="ECO:0000256" key="1">
    <source>
        <dbReference type="ARBA" id="ARBA00007992"/>
    </source>
</evidence>
<sequence length="473" mass="52508">MPTTKHPSQSPPVNTDERTPHVMIVGAGLAGLLLGILLDRASIPYQIYERSKTIRPLGAVMCLSPNIMPVFEQLGLFEGLVNISLPSRQFNIMTGRLETLGSFQSDNAQQEAIGYDSYVFARPQLYELLLSKIPPGNIHFGKKVLSLEQNHNGVMIRCNDGTTYHGDILVGADGTYSGVRQGLYKSLQNSGRLPESDVQEMNKGFVCMVGTTDSLDPAEYPGVDKDESQAYQIVGEGIPYCWSSISVPGNKICWNAIMQLANVKQAEDYMFRNSEWGPDSNEEMIHEVKDFPIPGGHTLGDLINATPKETVSRVFLEDKLFETWHHGRTALIGDAAHKLLPSSGQGAVTALQDAVILANCLYDLKSTSHEDIGAALQDYQDQRYSHVKEQYEGSRMNAKIIYGQTLLERLTRHVVFNYLPRSVYMKNVTRDAAYRPQATFLPLTPKKGSCFVLPQKPSKRYQAEQEMTGASLV</sequence>
<keyword evidence="8" id="KW-1185">Reference proteome</keyword>
<feature type="domain" description="FAD-binding" evidence="6">
    <location>
        <begin position="308"/>
        <end position="387"/>
    </location>
</feature>
<organism evidence="7 8">
    <name type="scientific">Mortierella polycephala</name>
    <dbReference type="NCBI Taxonomy" id="41804"/>
    <lineage>
        <taxon>Eukaryota</taxon>
        <taxon>Fungi</taxon>
        <taxon>Fungi incertae sedis</taxon>
        <taxon>Mucoromycota</taxon>
        <taxon>Mortierellomycotina</taxon>
        <taxon>Mortierellomycetes</taxon>
        <taxon>Mortierellales</taxon>
        <taxon>Mortierellaceae</taxon>
        <taxon>Mortierella</taxon>
    </lineage>
</organism>
<keyword evidence="5" id="KW-0472">Membrane</keyword>
<dbReference type="InterPro" id="IPR050562">
    <property type="entry name" value="FAD_mOase_fung"/>
</dbReference>
<dbReference type="EMBL" id="JAAAJA010000021">
    <property type="protein sequence ID" value="KAG0266153.1"/>
    <property type="molecule type" value="Genomic_DNA"/>
</dbReference>
<dbReference type="OrthoDB" id="655030at2759"/>
<evidence type="ECO:0000256" key="4">
    <source>
        <dbReference type="ARBA" id="ARBA00023002"/>
    </source>
</evidence>
<keyword evidence="2" id="KW-0285">Flavoprotein</keyword>
<evidence type="ECO:0000256" key="2">
    <source>
        <dbReference type="ARBA" id="ARBA00022630"/>
    </source>
</evidence>
<proteinExistence type="inferred from homology"/>
<dbReference type="AlphaFoldDB" id="A0A9P6QDE4"/>